<dbReference type="Proteomes" id="UP000694856">
    <property type="component" value="Chromosome 9"/>
</dbReference>
<proteinExistence type="predicted"/>
<evidence type="ECO:0000313" key="2">
    <source>
        <dbReference type="RefSeq" id="XP_032342475.1"/>
    </source>
</evidence>
<dbReference type="CTD" id="10204"/>
<dbReference type="GeneID" id="102522640"/>
<reference evidence="2" key="1">
    <citation type="submission" date="2025-08" db="UniProtKB">
        <authorList>
            <consortium name="RefSeq"/>
        </authorList>
    </citation>
    <scope>IDENTIFICATION</scope>
    <source>
        <tissue evidence="2">Ear skin</tissue>
    </source>
</reference>
<dbReference type="AlphaFoldDB" id="A0A8B8TK03"/>
<keyword evidence="1" id="KW-1185">Reference proteome</keyword>
<sequence>MGKLHPARSGVSIGHLLTLLAYSFSKTFHEGCPALLRTEGEVALIHSSSFPPASGFLGAGQGILWTSFPLPIFLHYYLRPSEFMAPTLKWIGVAPISEEMKCHLASKK</sequence>
<protein>
    <submittedName>
        <fullName evidence="2">Nuclear transport factor 2 isoform X2</fullName>
    </submittedName>
</protein>
<name>A0A8B8TK03_CAMFR</name>
<gene>
    <name evidence="2" type="primary">NUTF2</name>
</gene>
<organism evidence="1 2">
    <name type="scientific">Camelus ferus</name>
    <name type="common">Wild bactrian camel</name>
    <name type="synonym">Camelus bactrianus ferus</name>
    <dbReference type="NCBI Taxonomy" id="419612"/>
    <lineage>
        <taxon>Eukaryota</taxon>
        <taxon>Metazoa</taxon>
        <taxon>Chordata</taxon>
        <taxon>Craniata</taxon>
        <taxon>Vertebrata</taxon>
        <taxon>Euteleostomi</taxon>
        <taxon>Mammalia</taxon>
        <taxon>Eutheria</taxon>
        <taxon>Laurasiatheria</taxon>
        <taxon>Artiodactyla</taxon>
        <taxon>Tylopoda</taxon>
        <taxon>Camelidae</taxon>
        <taxon>Camelus</taxon>
    </lineage>
</organism>
<dbReference type="RefSeq" id="XP_032342475.1">
    <property type="nucleotide sequence ID" value="XM_032486584.1"/>
</dbReference>
<evidence type="ECO:0000313" key="1">
    <source>
        <dbReference type="Proteomes" id="UP000694856"/>
    </source>
</evidence>
<accession>A0A8B8TK03</accession>